<comment type="similarity">
    <text evidence="5">Belongs to the SAT4 family.</text>
</comment>
<evidence type="ECO:0000256" key="7">
    <source>
        <dbReference type="SAM" id="Phobius"/>
    </source>
</evidence>
<keyword evidence="10" id="KW-1185">Reference proteome</keyword>
<reference evidence="9" key="1">
    <citation type="submission" date="2021-03" db="EMBL/GenBank/DDBJ databases">
        <authorList>
            <person name="Tagirdzhanova G."/>
        </authorList>
    </citation>
    <scope>NUCLEOTIDE SEQUENCE</scope>
</reference>
<feature type="transmembrane region" description="Helical" evidence="7">
    <location>
        <begin position="20"/>
        <end position="41"/>
    </location>
</feature>
<comment type="subcellular location">
    <subcellularLocation>
        <location evidence="1">Membrane</location>
        <topology evidence="1">Multi-pass membrane protein</topology>
    </subcellularLocation>
</comment>
<dbReference type="InterPro" id="IPR052337">
    <property type="entry name" value="SAT4-like"/>
</dbReference>
<keyword evidence="3 7" id="KW-1133">Transmembrane helix</keyword>
<feature type="transmembrane region" description="Helical" evidence="7">
    <location>
        <begin position="257"/>
        <end position="275"/>
    </location>
</feature>
<feature type="compositionally biased region" description="Basic and acidic residues" evidence="6">
    <location>
        <begin position="325"/>
        <end position="336"/>
    </location>
</feature>
<feature type="transmembrane region" description="Helical" evidence="7">
    <location>
        <begin position="95"/>
        <end position="120"/>
    </location>
</feature>
<feature type="transmembrane region" description="Helical" evidence="7">
    <location>
        <begin position="132"/>
        <end position="160"/>
    </location>
</feature>
<evidence type="ECO:0000313" key="10">
    <source>
        <dbReference type="Proteomes" id="UP000664203"/>
    </source>
</evidence>
<dbReference type="Proteomes" id="UP000664203">
    <property type="component" value="Unassembled WGS sequence"/>
</dbReference>
<dbReference type="AlphaFoldDB" id="A0A8H3G5U5"/>
<evidence type="ECO:0000259" key="8">
    <source>
        <dbReference type="Pfam" id="PF20684"/>
    </source>
</evidence>
<name>A0A8H3G5U5_9LECA</name>
<evidence type="ECO:0000256" key="2">
    <source>
        <dbReference type="ARBA" id="ARBA00022692"/>
    </source>
</evidence>
<evidence type="ECO:0000256" key="3">
    <source>
        <dbReference type="ARBA" id="ARBA00022989"/>
    </source>
</evidence>
<feature type="transmembrane region" description="Helical" evidence="7">
    <location>
        <begin position="185"/>
        <end position="206"/>
    </location>
</feature>
<feature type="transmembrane region" description="Helical" evidence="7">
    <location>
        <begin position="218"/>
        <end position="237"/>
    </location>
</feature>
<dbReference type="PANTHER" id="PTHR33048">
    <property type="entry name" value="PTH11-LIKE INTEGRAL MEMBRANE PROTEIN (AFU_ORTHOLOGUE AFUA_5G11245)"/>
    <property type="match status" value="1"/>
</dbReference>
<dbReference type="GO" id="GO:0016020">
    <property type="term" value="C:membrane"/>
    <property type="evidence" value="ECO:0007669"/>
    <property type="project" value="UniProtKB-SubCell"/>
</dbReference>
<accession>A0A8H3G5U5</accession>
<keyword evidence="4 7" id="KW-0472">Membrane</keyword>
<keyword evidence="2 7" id="KW-0812">Transmembrane</keyword>
<sequence length="385" mass="42701">MPAPLFGSPAYDNESNAWKLMTTDLVTVIIAFLLVLGRLYTKCFITKYPGWEDCCSVLALLIAIARVVGDFLGIYRYDLGRHINIVPESSLNPLVILVAVDGLLYVVSITIAKFAILIFLYRIFKVSPKFRYTSWAVGAIMAVWALITVLLVCFSCRPLAASFDYKLRFAPTTVCKPESYDVENIFGFCNIFVDFMLLLVPMPLLWTLHMTRAKKIGVSVIFANGAVITAIAIVRQYILYTSPDAADPSWDIVQIKIWMTIEVNLAIICGCLPVLQPLFRKLPLLLPFLPSHLRSRLTGGHSAMEQSSWPKKLSGPRHAGGPDLENGRKAPWREPDELSVSGSSVQSIFHQHQRQQYPMVQSALEPVAVRNDGLGGAGSLRGVAL</sequence>
<organism evidence="9 10">
    <name type="scientific">Alectoria fallacina</name>
    <dbReference type="NCBI Taxonomy" id="1903189"/>
    <lineage>
        <taxon>Eukaryota</taxon>
        <taxon>Fungi</taxon>
        <taxon>Dikarya</taxon>
        <taxon>Ascomycota</taxon>
        <taxon>Pezizomycotina</taxon>
        <taxon>Lecanoromycetes</taxon>
        <taxon>OSLEUM clade</taxon>
        <taxon>Lecanoromycetidae</taxon>
        <taxon>Lecanorales</taxon>
        <taxon>Lecanorineae</taxon>
        <taxon>Parmeliaceae</taxon>
        <taxon>Alectoria</taxon>
    </lineage>
</organism>
<evidence type="ECO:0000313" key="9">
    <source>
        <dbReference type="EMBL" id="CAF9936360.1"/>
    </source>
</evidence>
<feature type="region of interest" description="Disordered" evidence="6">
    <location>
        <begin position="300"/>
        <end position="338"/>
    </location>
</feature>
<evidence type="ECO:0000256" key="6">
    <source>
        <dbReference type="SAM" id="MobiDB-lite"/>
    </source>
</evidence>
<protein>
    <recommendedName>
        <fullName evidence="8">Rhodopsin domain-containing protein</fullName>
    </recommendedName>
</protein>
<feature type="transmembrane region" description="Helical" evidence="7">
    <location>
        <begin position="53"/>
        <end position="75"/>
    </location>
</feature>
<dbReference type="OrthoDB" id="5382712at2759"/>
<comment type="caution">
    <text evidence="9">The sequence shown here is derived from an EMBL/GenBank/DDBJ whole genome shotgun (WGS) entry which is preliminary data.</text>
</comment>
<dbReference type="Pfam" id="PF20684">
    <property type="entry name" value="Fung_rhodopsin"/>
    <property type="match status" value="1"/>
</dbReference>
<feature type="domain" description="Rhodopsin" evidence="8">
    <location>
        <begin position="38"/>
        <end position="281"/>
    </location>
</feature>
<gene>
    <name evidence="9" type="ORF">ALECFALPRED_006827</name>
</gene>
<dbReference type="PANTHER" id="PTHR33048:SF47">
    <property type="entry name" value="INTEGRAL MEMBRANE PROTEIN-RELATED"/>
    <property type="match status" value="1"/>
</dbReference>
<dbReference type="EMBL" id="CAJPDR010000440">
    <property type="protein sequence ID" value="CAF9936360.1"/>
    <property type="molecule type" value="Genomic_DNA"/>
</dbReference>
<dbReference type="InterPro" id="IPR049326">
    <property type="entry name" value="Rhodopsin_dom_fungi"/>
</dbReference>
<evidence type="ECO:0000256" key="4">
    <source>
        <dbReference type="ARBA" id="ARBA00023136"/>
    </source>
</evidence>
<proteinExistence type="inferred from homology"/>
<evidence type="ECO:0000256" key="5">
    <source>
        <dbReference type="ARBA" id="ARBA00038359"/>
    </source>
</evidence>
<evidence type="ECO:0000256" key="1">
    <source>
        <dbReference type="ARBA" id="ARBA00004141"/>
    </source>
</evidence>